<keyword evidence="1" id="KW-1133">Transmembrane helix</keyword>
<feature type="transmembrane region" description="Helical" evidence="1">
    <location>
        <begin position="60"/>
        <end position="89"/>
    </location>
</feature>
<evidence type="ECO:0000313" key="2">
    <source>
        <dbReference type="EMBL" id="PNX76874.1"/>
    </source>
</evidence>
<name>A0A2K3LEE0_TRIPR</name>
<keyword evidence="1" id="KW-0472">Membrane</keyword>
<protein>
    <submittedName>
        <fullName evidence="2">Linoleate 13s-lipoxygenase 2-1 chloroplastic-like</fullName>
    </submittedName>
</protein>
<evidence type="ECO:0000313" key="3">
    <source>
        <dbReference type="Proteomes" id="UP000236291"/>
    </source>
</evidence>
<keyword evidence="1" id="KW-0812">Transmembrane</keyword>
<accession>A0A2K3LEE0</accession>
<evidence type="ECO:0000256" key="1">
    <source>
        <dbReference type="SAM" id="Phobius"/>
    </source>
</evidence>
<organism evidence="2 3">
    <name type="scientific">Trifolium pratense</name>
    <name type="common">Red clover</name>
    <dbReference type="NCBI Taxonomy" id="57577"/>
    <lineage>
        <taxon>Eukaryota</taxon>
        <taxon>Viridiplantae</taxon>
        <taxon>Streptophyta</taxon>
        <taxon>Embryophyta</taxon>
        <taxon>Tracheophyta</taxon>
        <taxon>Spermatophyta</taxon>
        <taxon>Magnoliopsida</taxon>
        <taxon>eudicotyledons</taxon>
        <taxon>Gunneridae</taxon>
        <taxon>Pentapetalae</taxon>
        <taxon>rosids</taxon>
        <taxon>fabids</taxon>
        <taxon>Fabales</taxon>
        <taxon>Fabaceae</taxon>
        <taxon>Papilionoideae</taxon>
        <taxon>50 kb inversion clade</taxon>
        <taxon>NPAAA clade</taxon>
        <taxon>Hologalegina</taxon>
        <taxon>IRL clade</taxon>
        <taxon>Trifolieae</taxon>
        <taxon>Trifolium</taxon>
    </lineage>
</organism>
<dbReference type="EMBL" id="ASHM01031412">
    <property type="protein sequence ID" value="PNX76874.1"/>
    <property type="molecule type" value="Genomic_DNA"/>
</dbReference>
<reference evidence="2 3" key="1">
    <citation type="journal article" date="2014" name="Am. J. Bot.">
        <title>Genome assembly and annotation for red clover (Trifolium pratense; Fabaceae).</title>
        <authorList>
            <person name="Istvanek J."/>
            <person name="Jaros M."/>
            <person name="Krenek A."/>
            <person name="Repkova J."/>
        </authorList>
    </citation>
    <scope>NUCLEOTIDE SEQUENCE [LARGE SCALE GENOMIC DNA]</scope>
    <source>
        <strain evidence="3">cv. Tatra</strain>
        <tissue evidence="2">Young leaves</tissue>
    </source>
</reference>
<dbReference type="AlphaFoldDB" id="A0A2K3LEE0"/>
<dbReference type="Proteomes" id="UP000236291">
    <property type="component" value="Unassembled WGS sequence"/>
</dbReference>
<dbReference type="ExpressionAtlas" id="A0A2K3LEE0">
    <property type="expression patterns" value="baseline"/>
</dbReference>
<gene>
    <name evidence="2" type="ORF">L195_g032833</name>
</gene>
<proteinExistence type="predicted"/>
<comment type="caution">
    <text evidence="2">The sequence shown here is derived from an EMBL/GenBank/DDBJ whole genome shotgun (WGS) entry which is preliminary data.</text>
</comment>
<sequence>MRVVMATSTNNSHHNVKALVTVKQSDDGLIKNIVTGIVGNNHLVLELVSAELDPSKFMNSIFPCFAACNIASYADASLLIPSTIFLLFLMT</sequence>
<reference evidence="2 3" key="2">
    <citation type="journal article" date="2017" name="Front. Plant Sci.">
        <title>Gene Classification and Mining of Molecular Markers Useful in Red Clover (Trifolium pratense) Breeding.</title>
        <authorList>
            <person name="Istvanek J."/>
            <person name="Dluhosova J."/>
            <person name="Dluhos P."/>
            <person name="Patkova L."/>
            <person name="Nedelnik J."/>
            <person name="Repkova J."/>
        </authorList>
    </citation>
    <scope>NUCLEOTIDE SEQUENCE [LARGE SCALE GENOMIC DNA]</scope>
    <source>
        <strain evidence="3">cv. Tatra</strain>
        <tissue evidence="2">Young leaves</tissue>
    </source>
</reference>